<dbReference type="Proteomes" id="UP000823775">
    <property type="component" value="Unassembled WGS sequence"/>
</dbReference>
<organism evidence="1 2">
    <name type="scientific">Datura stramonium</name>
    <name type="common">Jimsonweed</name>
    <name type="synonym">Common thornapple</name>
    <dbReference type="NCBI Taxonomy" id="4076"/>
    <lineage>
        <taxon>Eukaryota</taxon>
        <taxon>Viridiplantae</taxon>
        <taxon>Streptophyta</taxon>
        <taxon>Embryophyta</taxon>
        <taxon>Tracheophyta</taxon>
        <taxon>Spermatophyta</taxon>
        <taxon>Magnoliopsida</taxon>
        <taxon>eudicotyledons</taxon>
        <taxon>Gunneridae</taxon>
        <taxon>Pentapetalae</taxon>
        <taxon>asterids</taxon>
        <taxon>lamiids</taxon>
        <taxon>Solanales</taxon>
        <taxon>Solanaceae</taxon>
        <taxon>Solanoideae</taxon>
        <taxon>Datureae</taxon>
        <taxon>Datura</taxon>
    </lineage>
</organism>
<dbReference type="EMBL" id="JACEIK010000741">
    <property type="protein sequence ID" value="MCD7461632.1"/>
    <property type="molecule type" value="Genomic_DNA"/>
</dbReference>
<protein>
    <submittedName>
        <fullName evidence="1">Uncharacterized protein</fullName>
    </submittedName>
</protein>
<comment type="caution">
    <text evidence="1">The sequence shown here is derived from an EMBL/GenBank/DDBJ whole genome shotgun (WGS) entry which is preliminary data.</text>
</comment>
<keyword evidence="2" id="KW-1185">Reference proteome</keyword>
<sequence length="162" mass="17739">MTESDESNTTANVFVSIKNPEISQSRADVRNDEKMAHLEKELEVLKEELRQIPFANSGLPSITPTNLPNPSKQTLCVPNCANAQPNSPLAVKTAPDLSLPNQAGTMSAYPTVQHRPGAHVETSSDAHVPPVYTFEALVYTEPVQSKYSTRLISMHKWGKMPG</sequence>
<name>A0ABS8SRR1_DATST</name>
<gene>
    <name evidence="1" type="ORF">HAX54_046704</name>
</gene>
<proteinExistence type="predicted"/>
<evidence type="ECO:0000313" key="1">
    <source>
        <dbReference type="EMBL" id="MCD7461632.1"/>
    </source>
</evidence>
<evidence type="ECO:0000313" key="2">
    <source>
        <dbReference type="Proteomes" id="UP000823775"/>
    </source>
</evidence>
<reference evidence="1 2" key="1">
    <citation type="journal article" date="2021" name="BMC Genomics">
        <title>Datura genome reveals duplications of psychoactive alkaloid biosynthetic genes and high mutation rate following tissue culture.</title>
        <authorList>
            <person name="Rajewski A."/>
            <person name="Carter-House D."/>
            <person name="Stajich J."/>
            <person name="Litt A."/>
        </authorList>
    </citation>
    <scope>NUCLEOTIDE SEQUENCE [LARGE SCALE GENOMIC DNA]</scope>
    <source>
        <strain evidence="1">AR-01</strain>
    </source>
</reference>
<accession>A0ABS8SRR1</accession>